<dbReference type="InterPro" id="IPR006674">
    <property type="entry name" value="HD_domain"/>
</dbReference>
<evidence type="ECO:0000313" key="4">
    <source>
        <dbReference type="EMBL" id="MSS27741.1"/>
    </source>
</evidence>
<evidence type="ECO:0000259" key="2">
    <source>
        <dbReference type="Pfam" id="PF01966"/>
    </source>
</evidence>
<keyword evidence="5" id="KW-1185">Reference proteome</keyword>
<dbReference type="InterPro" id="IPR050124">
    <property type="entry name" value="tRNA_CCA-adding_enzyme"/>
</dbReference>
<dbReference type="AlphaFoldDB" id="A0A6L5XLL8"/>
<feature type="domain" description="HD" evidence="2">
    <location>
        <begin position="217"/>
        <end position="290"/>
    </location>
</feature>
<dbReference type="SUPFAM" id="SSF81301">
    <property type="entry name" value="Nucleotidyltransferase"/>
    <property type="match status" value="1"/>
</dbReference>
<keyword evidence="1" id="KW-0547">Nucleotide-binding</keyword>
<organism evidence="4 5">
    <name type="scientific">Desulfovibrio porci</name>
    <dbReference type="NCBI Taxonomy" id="2605782"/>
    <lineage>
        <taxon>Bacteria</taxon>
        <taxon>Pseudomonadati</taxon>
        <taxon>Thermodesulfobacteriota</taxon>
        <taxon>Desulfovibrionia</taxon>
        <taxon>Desulfovibrionales</taxon>
        <taxon>Desulfovibrionaceae</taxon>
        <taxon>Desulfovibrio</taxon>
    </lineage>
</organism>
<name>A0A6L5XLL8_9BACT</name>
<dbReference type="Proteomes" id="UP000477488">
    <property type="component" value="Unassembled WGS sequence"/>
</dbReference>
<evidence type="ECO:0000256" key="1">
    <source>
        <dbReference type="ARBA" id="ARBA00022741"/>
    </source>
</evidence>
<dbReference type="PANTHER" id="PTHR47545">
    <property type="entry name" value="MULTIFUNCTIONAL CCA PROTEIN"/>
    <property type="match status" value="1"/>
</dbReference>
<evidence type="ECO:0000259" key="3">
    <source>
        <dbReference type="Pfam" id="PF12627"/>
    </source>
</evidence>
<dbReference type="PANTHER" id="PTHR47545:SF1">
    <property type="entry name" value="MULTIFUNCTIONAL CCA PROTEIN"/>
    <property type="match status" value="1"/>
</dbReference>
<dbReference type="SUPFAM" id="SSF81891">
    <property type="entry name" value="Poly A polymerase C-terminal region-like"/>
    <property type="match status" value="1"/>
</dbReference>
<dbReference type="Pfam" id="PF12627">
    <property type="entry name" value="PolyA_pol_RNAbd"/>
    <property type="match status" value="1"/>
</dbReference>
<proteinExistence type="predicted"/>
<comment type="caution">
    <text evidence="4">The sequence shown here is derived from an EMBL/GenBank/DDBJ whole genome shotgun (WGS) entry which is preliminary data.</text>
</comment>
<gene>
    <name evidence="4" type="ORF">FYJ44_06685</name>
</gene>
<dbReference type="EMBL" id="VUMH01000005">
    <property type="protein sequence ID" value="MSS27741.1"/>
    <property type="molecule type" value="Genomic_DNA"/>
</dbReference>
<sequence>MGGAVRDLLLGRVPVELDFAFSGAMADFLAAHPDARPVGKSVRVCLWRGRECMPLRGGSLEADLLARDLTVNAMALDSRGLLRVHPQALADLRSRRLRPASPTALSDDPARVFRLARFAASWPDWQVDGEACAQMRALLPSALAAIPAERVGRELRKALAAPAPARFLETLAAGNALVPWFAELETARDIPAGPARWHKNSVLGHTARIMNLTAGDPLAVWMALCHDLGKIGTDPALLPHHYGHEQRGIALAQGLAERLRLPALFSKAGALAAAEHMKAGMLPRLRPGTRRDLLWRVHQAGLSAPFWRLADADSNSRVGTEALRQLAALLAVRLPPDWWGKGELSARKLRELHCRALTELPALPDPSA</sequence>
<dbReference type="Gene3D" id="1.10.3090.10">
    <property type="entry name" value="cca-adding enzyme, domain 2"/>
    <property type="match status" value="1"/>
</dbReference>
<accession>A0A6L5XLL8</accession>
<evidence type="ECO:0000313" key="5">
    <source>
        <dbReference type="Proteomes" id="UP000477488"/>
    </source>
</evidence>
<reference evidence="4 5" key="1">
    <citation type="submission" date="2019-09" db="EMBL/GenBank/DDBJ databases">
        <title>In-depth cultivation of the pig gut microbiome towards novel bacterial diversity and tailored functional studies.</title>
        <authorList>
            <person name="Wylensek D."/>
            <person name="Hitch T.C.A."/>
            <person name="Clavel T."/>
        </authorList>
    </citation>
    <scope>NUCLEOTIDE SEQUENCE [LARGE SCALE GENOMIC DNA]</scope>
    <source>
        <strain evidence="4 5">PG-178-WT-4</strain>
    </source>
</reference>
<dbReference type="CDD" id="cd00077">
    <property type="entry name" value="HDc"/>
    <property type="match status" value="1"/>
</dbReference>
<protein>
    <submittedName>
        <fullName evidence="4">HD domain-containing protein</fullName>
    </submittedName>
</protein>
<dbReference type="Pfam" id="PF01966">
    <property type="entry name" value="HD"/>
    <property type="match status" value="1"/>
</dbReference>
<dbReference type="InterPro" id="IPR003607">
    <property type="entry name" value="HD/PDEase_dom"/>
</dbReference>
<feature type="domain" description="tRNA nucleotidyltransferase/poly(A) polymerase RNA and SrmB- binding" evidence="3">
    <location>
        <begin position="128"/>
        <end position="185"/>
    </location>
</feature>
<dbReference type="InterPro" id="IPR032828">
    <property type="entry name" value="PolyA_RNA-bd"/>
</dbReference>
<dbReference type="GO" id="GO:0000166">
    <property type="term" value="F:nucleotide binding"/>
    <property type="evidence" value="ECO:0007669"/>
    <property type="project" value="UniProtKB-KW"/>
</dbReference>
<dbReference type="Gene3D" id="3.30.460.10">
    <property type="entry name" value="Beta Polymerase, domain 2"/>
    <property type="match status" value="2"/>
</dbReference>
<dbReference type="InterPro" id="IPR043519">
    <property type="entry name" value="NT_sf"/>
</dbReference>